<feature type="transmembrane region" description="Helical" evidence="9">
    <location>
        <begin position="55"/>
        <end position="75"/>
    </location>
</feature>
<dbReference type="OrthoDB" id="5342349at2"/>
<dbReference type="PANTHER" id="PTHR30574:SF1">
    <property type="entry name" value="SULPHUR TRANSPORT DOMAIN-CONTAINING PROTEIN"/>
    <property type="match status" value="1"/>
</dbReference>
<keyword evidence="7 9" id="KW-0472">Membrane</keyword>
<evidence type="ECO:0000256" key="5">
    <source>
        <dbReference type="ARBA" id="ARBA00022692"/>
    </source>
</evidence>
<sequence length="257" mass="27547">MWAWLVDRFETPYLLATLGALIGLAFGYFGQRSRFCLRAATIEFAERQWGQRTTVWLITFSVAVMGTQLAIASGWFDTANVRQLASVGSLSGAILWAIRSRLPRGQIGHAIGAGAVIVVAWIATYQLSLVSFDPVPVRSLTFTSPSANVLMTVLATATVPLDFDFFFIPAVLLGAFLAAWHNRELELQGFQGGHAMKRYLAGAVLMGFGGILAGGCAVGAGVTGASLFSLTSWLTLLAMWVGGIVTHRLVDGTMRAT</sequence>
<organism evidence="10 11">
    <name type="scientific">Hydrogenophilus thermoluteolus</name>
    <name type="common">Pseudomonas hydrogenothermophila</name>
    <dbReference type="NCBI Taxonomy" id="297"/>
    <lineage>
        <taxon>Bacteria</taxon>
        <taxon>Pseudomonadati</taxon>
        <taxon>Pseudomonadota</taxon>
        <taxon>Hydrogenophilia</taxon>
        <taxon>Hydrogenophilales</taxon>
        <taxon>Hydrogenophilaceae</taxon>
        <taxon>Hydrogenophilus</taxon>
    </lineage>
</organism>
<dbReference type="PANTHER" id="PTHR30574">
    <property type="entry name" value="INNER MEMBRANE PROTEIN YEDE"/>
    <property type="match status" value="1"/>
</dbReference>
<evidence type="ECO:0000256" key="6">
    <source>
        <dbReference type="ARBA" id="ARBA00022989"/>
    </source>
</evidence>
<feature type="transmembrane region" description="Helical" evidence="9">
    <location>
        <begin position="110"/>
        <end position="129"/>
    </location>
</feature>
<evidence type="ECO:0000256" key="1">
    <source>
        <dbReference type="ARBA" id="ARBA00004429"/>
    </source>
</evidence>
<accession>A0A2Z6DVH9</accession>
<feature type="transmembrane region" description="Helical" evidence="9">
    <location>
        <begin position="199"/>
        <end position="220"/>
    </location>
</feature>
<dbReference type="Proteomes" id="UP000262004">
    <property type="component" value="Chromosome"/>
</dbReference>
<feature type="transmembrane region" description="Helical" evidence="9">
    <location>
        <begin position="149"/>
        <end position="178"/>
    </location>
</feature>
<dbReference type="KEGG" id="htl:HPTL_0098"/>
<evidence type="ECO:0000256" key="3">
    <source>
        <dbReference type="ARBA" id="ARBA00022475"/>
    </source>
</evidence>
<dbReference type="EMBL" id="AP018558">
    <property type="protein sequence ID" value="BBD76368.1"/>
    <property type="molecule type" value="Genomic_DNA"/>
</dbReference>
<keyword evidence="11" id="KW-1185">Reference proteome</keyword>
<dbReference type="AlphaFoldDB" id="A0A2Z6DVH9"/>
<comment type="subcellular location">
    <subcellularLocation>
        <location evidence="1">Cell inner membrane</location>
        <topology evidence="1">Multi-pass membrane protein</topology>
    </subcellularLocation>
</comment>
<keyword evidence="6 9" id="KW-1133">Transmembrane helix</keyword>
<dbReference type="RefSeq" id="WP_119334220.1">
    <property type="nucleotide sequence ID" value="NZ_AP018558.1"/>
</dbReference>
<dbReference type="InterPro" id="IPR007272">
    <property type="entry name" value="Sulf_transp_TsuA/YedE"/>
</dbReference>
<evidence type="ECO:0000313" key="10">
    <source>
        <dbReference type="EMBL" id="BBD76368.1"/>
    </source>
</evidence>
<protein>
    <submittedName>
        <fullName evidence="10">Uncharacterized protein</fullName>
    </submittedName>
</protein>
<feature type="transmembrane region" description="Helical" evidence="9">
    <location>
        <begin position="81"/>
        <end position="98"/>
    </location>
</feature>
<keyword evidence="2" id="KW-0813">Transport</keyword>
<evidence type="ECO:0000256" key="2">
    <source>
        <dbReference type="ARBA" id="ARBA00022448"/>
    </source>
</evidence>
<evidence type="ECO:0000256" key="7">
    <source>
        <dbReference type="ARBA" id="ARBA00023136"/>
    </source>
</evidence>
<proteinExistence type="inferred from homology"/>
<feature type="transmembrane region" description="Helical" evidence="9">
    <location>
        <begin position="12"/>
        <end position="29"/>
    </location>
</feature>
<evidence type="ECO:0000313" key="11">
    <source>
        <dbReference type="Proteomes" id="UP000262004"/>
    </source>
</evidence>
<evidence type="ECO:0000256" key="9">
    <source>
        <dbReference type="SAM" id="Phobius"/>
    </source>
</evidence>
<comment type="similarity">
    <text evidence="8">Belongs to the TsuA/YedE (TC 9.B.102) family.</text>
</comment>
<evidence type="ECO:0000256" key="8">
    <source>
        <dbReference type="ARBA" id="ARBA00035655"/>
    </source>
</evidence>
<reference evidence="10 11" key="1">
    <citation type="submission" date="2018-04" db="EMBL/GenBank/DDBJ databases">
        <title>Complete genome sequence of Hydrogenophilus thermoluteolus TH-1.</title>
        <authorList>
            <person name="Arai H."/>
        </authorList>
    </citation>
    <scope>NUCLEOTIDE SEQUENCE [LARGE SCALE GENOMIC DNA]</scope>
    <source>
        <strain evidence="10 11">TH-1</strain>
    </source>
</reference>
<dbReference type="GO" id="GO:0005886">
    <property type="term" value="C:plasma membrane"/>
    <property type="evidence" value="ECO:0007669"/>
    <property type="project" value="UniProtKB-SubCell"/>
</dbReference>
<name>A0A2Z6DVH9_HYDTE</name>
<keyword evidence="4" id="KW-0997">Cell inner membrane</keyword>
<evidence type="ECO:0000256" key="4">
    <source>
        <dbReference type="ARBA" id="ARBA00022519"/>
    </source>
</evidence>
<keyword evidence="5 9" id="KW-0812">Transmembrane</keyword>
<dbReference type="Pfam" id="PF04143">
    <property type="entry name" value="Sulf_transp"/>
    <property type="match status" value="1"/>
</dbReference>
<feature type="transmembrane region" description="Helical" evidence="9">
    <location>
        <begin position="226"/>
        <end position="245"/>
    </location>
</feature>
<keyword evidence="3" id="KW-1003">Cell membrane</keyword>
<gene>
    <name evidence="10" type="ORF">HPTL_0098</name>
</gene>